<feature type="compositionally biased region" description="Basic and acidic residues" evidence="1">
    <location>
        <begin position="23"/>
        <end position="35"/>
    </location>
</feature>
<protein>
    <submittedName>
        <fullName evidence="2">Uncharacterized protein</fullName>
    </submittedName>
</protein>
<evidence type="ECO:0000313" key="3">
    <source>
        <dbReference type="Proteomes" id="UP000325433"/>
    </source>
</evidence>
<organism evidence="2 3">
    <name type="scientific">Aspergillus transmontanensis</name>
    <dbReference type="NCBI Taxonomy" id="1034304"/>
    <lineage>
        <taxon>Eukaryota</taxon>
        <taxon>Fungi</taxon>
        <taxon>Dikarya</taxon>
        <taxon>Ascomycota</taxon>
        <taxon>Pezizomycotina</taxon>
        <taxon>Eurotiomycetes</taxon>
        <taxon>Eurotiomycetidae</taxon>
        <taxon>Eurotiales</taxon>
        <taxon>Aspergillaceae</taxon>
        <taxon>Aspergillus</taxon>
        <taxon>Aspergillus subgen. Circumdati</taxon>
    </lineage>
</organism>
<keyword evidence="3" id="KW-1185">Reference proteome</keyword>
<reference evidence="3" key="1">
    <citation type="submission" date="2019-04" db="EMBL/GenBank/DDBJ databases">
        <title>Friends and foes A comparative genomics studyof 23 Aspergillus species from section Flavi.</title>
        <authorList>
            <consortium name="DOE Joint Genome Institute"/>
            <person name="Kjaerbolling I."/>
            <person name="Vesth T."/>
            <person name="Frisvad J.C."/>
            <person name="Nybo J.L."/>
            <person name="Theobald S."/>
            <person name="Kildgaard S."/>
            <person name="Isbrandt T."/>
            <person name="Kuo A."/>
            <person name="Sato A."/>
            <person name="Lyhne E.K."/>
            <person name="Kogle M.E."/>
            <person name="Wiebenga A."/>
            <person name="Kun R.S."/>
            <person name="Lubbers R.J."/>
            <person name="Makela M.R."/>
            <person name="Barry K."/>
            <person name="Chovatia M."/>
            <person name="Clum A."/>
            <person name="Daum C."/>
            <person name="Haridas S."/>
            <person name="He G."/>
            <person name="LaButti K."/>
            <person name="Lipzen A."/>
            <person name="Mondo S."/>
            <person name="Riley R."/>
            <person name="Salamov A."/>
            <person name="Simmons B.A."/>
            <person name="Magnuson J.K."/>
            <person name="Henrissat B."/>
            <person name="Mortensen U.H."/>
            <person name="Larsen T.O."/>
            <person name="Devries R.P."/>
            <person name="Grigoriev I.V."/>
            <person name="Machida M."/>
            <person name="Baker S.E."/>
            <person name="Andersen M.R."/>
        </authorList>
    </citation>
    <scope>NUCLEOTIDE SEQUENCE [LARGE SCALE GENOMIC DNA]</scope>
    <source>
        <strain evidence="3">CBS 130015</strain>
    </source>
</reference>
<accession>A0A5N6VS73</accession>
<name>A0A5N6VS73_9EURO</name>
<proteinExistence type="predicted"/>
<sequence>MALTLASGKSSNNTNNYLASKHSKNERPHDIDSKQDANLIVNGHVGAGDSSASRYIIVNTNSVATIMLPLGRSTNPFDPSTPNCQNWMRDYIQRLITKGLVASSTDSVVQNAPRLL</sequence>
<feature type="region of interest" description="Disordered" evidence="1">
    <location>
        <begin position="1"/>
        <end position="35"/>
    </location>
</feature>
<dbReference type="AlphaFoldDB" id="A0A5N6VS73"/>
<dbReference type="Proteomes" id="UP000325433">
    <property type="component" value="Unassembled WGS sequence"/>
</dbReference>
<feature type="compositionally biased region" description="Polar residues" evidence="1">
    <location>
        <begin position="7"/>
        <end position="18"/>
    </location>
</feature>
<dbReference type="EMBL" id="ML738346">
    <property type="protein sequence ID" value="KAE8311046.1"/>
    <property type="molecule type" value="Genomic_DNA"/>
</dbReference>
<evidence type="ECO:0000256" key="1">
    <source>
        <dbReference type="SAM" id="MobiDB-lite"/>
    </source>
</evidence>
<gene>
    <name evidence="2" type="ORF">BDV41DRAFT_578899</name>
</gene>
<evidence type="ECO:0000313" key="2">
    <source>
        <dbReference type="EMBL" id="KAE8311046.1"/>
    </source>
</evidence>